<protein>
    <submittedName>
        <fullName evidence="2">Uncharacterized protein</fullName>
    </submittedName>
</protein>
<keyword evidence="3" id="KW-1185">Reference proteome</keyword>
<evidence type="ECO:0000256" key="1">
    <source>
        <dbReference type="SAM" id="Coils"/>
    </source>
</evidence>
<evidence type="ECO:0000313" key="2">
    <source>
        <dbReference type="EMBL" id="SMD31670.1"/>
    </source>
</evidence>
<proteinExistence type="predicted"/>
<name>A0A1W2G4S8_REIFA</name>
<reference evidence="2 3" key="1">
    <citation type="submission" date="2017-04" db="EMBL/GenBank/DDBJ databases">
        <authorList>
            <person name="Afonso C.L."/>
            <person name="Miller P.J."/>
            <person name="Scott M.A."/>
            <person name="Spackman E."/>
            <person name="Goraichik I."/>
            <person name="Dimitrov K.M."/>
            <person name="Suarez D.L."/>
            <person name="Swayne D.E."/>
        </authorList>
    </citation>
    <scope>NUCLEOTIDE SEQUENCE [LARGE SCALE GENOMIC DNA]</scope>
    <source>
        <strain evidence="2 3">DSM 26133</strain>
    </source>
</reference>
<dbReference type="AlphaFoldDB" id="A0A1W2G4S8"/>
<keyword evidence="1" id="KW-0175">Coiled coil</keyword>
<sequence length="161" mass="18525">MYTASLSELKKELKLLSEVELLAVCLRLARYKKDNKELLHYLLLESGNEVFYVEQVKDDITEAFSTINPSSLYLAKKTIRKALRLATKQIRFSGNKQTEVEILLFFCQSLIGLSLPLNESKVLLNLLLNQIKKVEKALATLHEDLQYDYREVLDDIRVACS</sequence>
<dbReference type="EMBL" id="FWYF01000001">
    <property type="protein sequence ID" value="SMD31670.1"/>
    <property type="molecule type" value="Genomic_DNA"/>
</dbReference>
<dbReference type="OrthoDB" id="978748at2"/>
<organism evidence="2 3">
    <name type="scientific">Reichenbachiella faecimaris</name>
    <dbReference type="NCBI Taxonomy" id="692418"/>
    <lineage>
        <taxon>Bacteria</taxon>
        <taxon>Pseudomonadati</taxon>
        <taxon>Bacteroidota</taxon>
        <taxon>Cytophagia</taxon>
        <taxon>Cytophagales</taxon>
        <taxon>Reichenbachiellaceae</taxon>
        <taxon>Reichenbachiella</taxon>
    </lineage>
</organism>
<dbReference type="Proteomes" id="UP000192472">
    <property type="component" value="Unassembled WGS sequence"/>
</dbReference>
<dbReference type="RefSeq" id="WP_084370393.1">
    <property type="nucleotide sequence ID" value="NZ_FWYF01000001.1"/>
</dbReference>
<evidence type="ECO:0000313" key="3">
    <source>
        <dbReference type="Proteomes" id="UP000192472"/>
    </source>
</evidence>
<accession>A0A1W2G4S8</accession>
<gene>
    <name evidence="2" type="ORF">SAMN04488029_0027</name>
</gene>
<feature type="coiled-coil region" evidence="1">
    <location>
        <begin position="117"/>
        <end position="144"/>
    </location>
</feature>
<dbReference type="STRING" id="692418.SAMN04488029_0027"/>